<sequence length="62" mass="7332">MSTPWSKWSVYEYMRHTYMRSGRWPDLPELVDKFPTVPPAEIKEGMEEFELTLTIGGNRIAR</sequence>
<protein>
    <submittedName>
        <fullName evidence="1">Uncharacterized protein</fullName>
    </submittedName>
</protein>
<evidence type="ECO:0000313" key="2">
    <source>
        <dbReference type="Proteomes" id="UP001500340"/>
    </source>
</evidence>
<keyword evidence="2" id="KW-1185">Reference proteome</keyword>
<reference evidence="1 2" key="1">
    <citation type="journal article" date="2019" name="Int. J. Syst. Evol. Microbiol.">
        <title>The Global Catalogue of Microorganisms (GCM) 10K type strain sequencing project: providing services to taxonomists for standard genome sequencing and annotation.</title>
        <authorList>
            <consortium name="The Broad Institute Genomics Platform"/>
            <consortium name="The Broad Institute Genome Sequencing Center for Infectious Disease"/>
            <person name="Wu L."/>
            <person name="Ma J."/>
        </authorList>
    </citation>
    <scope>NUCLEOTIDE SEQUENCE [LARGE SCALE GENOMIC DNA]</scope>
    <source>
        <strain evidence="1 2">JCM 12774</strain>
    </source>
</reference>
<gene>
    <name evidence="1" type="ORF">GCM10008933_21480</name>
</gene>
<organism evidence="1 2">
    <name type="scientific">Paenibacillus motobuensis</name>
    <dbReference type="NCBI Taxonomy" id="295324"/>
    <lineage>
        <taxon>Bacteria</taxon>
        <taxon>Bacillati</taxon>
        <taxon>Bacillota</taxon>
        <taxon>Bacilli</taxon>
        <taxon>Bacillales</taxon>
        <taxon>Paenibacillaceae</taxon>
        <taxon>Paenibacillus</taxon>
    </lineage>
</organism>
<proteinExistence type="predicted"/>
<dbReference type="RefSeq" id="WP_343860839.1">
    <property type="nucleotide sequence ID" value="NZ_BAAACX010000009.1"/>
</dbReference>
<accession>A0ABN0YBU4</accession>
<dbReference type="EMBL" id="BAAACX010000009">
    <property type="protein sequence ID" value="GAA0390277.1"/>
    <property type="molecule type" value="Genomic_DNA"/>
</dbReference>
<dbReference type="Proteomes" id="UP001500340">
    <property type="component" value="Unassembled WGS sequence"/>
</dbReference>
<comment type="caution">
    <text evidence="1">The sequence shown here is derived from an EMBL/GenBank/DDBJ whole genome shotgun (WGS) entry which is preliminary data.</text>
</comment>
<name>A0ABN0YBU4_9BACL</name>
<evidence type="ECO:0000313" key="1">
    <source>
        <dbReference type="EMBL" id="GAA0390277.1"/>
    </source>
</evidence>